<feature type="coiled-coil region" evidence="1">
    <location>
        <begin position="121"/>
        <end position="183"/>
    </location>
</feature>
<reference evidence="3 4" key="1">
    <citation type="journal article" date="2019" name="Sci. Rep.">
        <title>Orb-weaving spider Araneus ventricosus genome elucidates the spidroin gene catalogue.</title>
        <authorList>
            <person name="Kono N."/>
            <person name="Nakamura H."/>
            <person name="Ohtoshi R."/>
            <person name="Moran D.A.P."/>
            <person name="Shinohara A."/>
            <person name="Yoshida Y."/>
            <person name="Fujiwara M."/>
            <person name="Mori M."/>
            <person name="Tomita M."/>
            <person name="Arakawa K."/>
        </authorList>
    </citation>
    <scope>NUCLEOTIDE SEQUENCE [LARGE SCALE GENOMIC DNA]</scope>
</reference>
<keyword evidence="1" id="KW-0175">Coiled coil</keyword>
<sequence>MKLKDCIPQIDDDYNLDTWDPKEIIEVLWDNGKPYPANILQFGENKKLMDRLIDDLIIGIVNANKVPLIQALSKRGKRNEKSSLKLEHHKVSLKRKHEQSDFFKAIRKTMNKGSDNNCTDCESLNEKLKQKNVEVERLQNELAKIESSLQETKSKYKEMKLKYKEKKRQMKEENKEVQGEMMKFGVKTIPAAKLTLCRTDYSIYVGDLLDIYFGRETLSESVLKFSKNRTSKTNVLDEGTINDIMAHVMEKFQPISIGMVRAAIRQKLNTCHKSKQRNGM</sequence>
<name>A0A4Y2H584_ARAVE</name>
<feature type="domain" description="BEN" evidence="2">
    <location>
        <begin position="183"/>
        <end position="275"/>
    </location>
</feature>
<evidence type="ECO:0000256" key="1">
    <source>
        <dbReference type="SAM" id="Coils"/>
    </source>
</evidence>
<evidence type="ECO:0000313" key="3">
    <source>
        <dbReference type="EMBL" id="GBM59474.1"/>
    </source>
</evidence>
<gene>
    <name evidence="3" type="ORF">AVEN_131045_1</name>
</gene>
<dbReference type="OrthoDB" id="8186171at2759"/>
<evidence type="ECO:0000259" key="2">
    <source>
        <dbReference type="PROSITE" id="PS51457"/>
    </source>
</evidence>
<protein>
    <recommendedName>
        <fullName evidence="2">BEN domain-containing protein</fullName>
    </recommendedName>
</protein>
<organism evidence="3 4">
    <name type="scientific">Araneus ventricosus</name>
    <name type="common">Orbweaver spider</name>
    <name type="synonym">Epeira ventricosa</name>
    <dbReference type="NCBI Taxonomy" id="182803"/>
    <lineage>
        <taxon>Eukaryota</taxon>
        <taxon>Metazoa</taxon>
        <taxon>Ecdysozoa</taxon>
        <taxon>Arthropoda</taxon>
        <taxon>Chelicerata</taxon>
        <taxon>Arachnida</taxon>
        <taxon>Araneae</taxon>
        <taxon>Araneomorphae</taxon>
        <taxon>Entelegynae</taxon>
        <taxon>Araneoidea</taxon>
        <taxon>Araneidae</taxon>
        <taxon>Araneus</taxon>
    </lineage>
</organism>
<dbReference type="PROSITE" id="PS51457">
    <property type="entry name" value="BEN"/>
    <property type="match status" value="1"/>
</dbReference>
<dbReference type="EMBL" id="BGPR01001683">
    <property type="protein sequence ID" value="GBM59474.1"/>
    <property type="molecule type" value="Genomic_DNA"/>
</dbReference>
<dbReference type="Gene3D" id="1.10.10.2590">
    <property type="entry name" value="BEN domain"/>
    <property type="match status" value="1"/>
</dbReference>
<proteinExistence type="predicted"/>
<dbReference type="Proteomes" id="UP000499080">
    <property type="component" value="Unassembled WGS sequence"/>
</dbReference>
<dbReference type="AlphaFoldDB" id="A0A4Y2H584"/>
<comment type="caution">
    <text evidence="3">The sequence shown here is derived from an EMBL/GenBank/DDBJ whole genome shotgun (WGS) entry which is preliminary data.</text>
</comment>
<dbReference type="InterPro" id="IPR018379">
    <property type="entry name" value="BEN_domain"/>
</dbReference>
<evidence type="ECO:0000313" key="4">
    <source>
        <dbReference type="Proteomes" id="UP000499080"/>
    </source>
</evidence>
<accession>A0A4Y2H584</accession>
<keyword evidence="4" id="KW-1185">Reference proteome</keyword>
<dbReference type="GO" id="GO:0003677">
    <property type="term" value="F:DNA binding"/>
    <property type="evidence" value="ECO:0007669"/>
    <property type="project" value="InterPro"/>
</dbReference>